<sequence>MLFSNLFPALLVTATCAAANPVPDETTINVLDARNTREVCAPATACTNTPKTIKAIYQICFRFTSANRAKVIGRISGVQYYWGAAWYNPKAGYPYEYTIGGGLDNTHPFSKVGKAHTPSTEVELAELNVNPGQHRLFTRYQQIGPYHTFPKDYVRCDHTYPQFNVPAK</sequence>
<reference evidence="1" key="1">
    <citation type="journal article" date="2022" name="bioRxiv">
        <title>Population genetic analysis of Ophidiomyces ophidiicola, the causative agent of snake fungal disease, indicates recent introductions to the USA.</title>
        <authorList>
            <person name="Ladner J.T."/>
            <person name="Palmer J.M."/>
            <person name="Ettinger C.L."/>
            <person name="Stajich J.E."/>
            <person name="Farrell T.M."/>
            <person name="Glorioso B.M."/>
            <person name="Lawson B."/>
            <person name="Price S.J."/>
            <person name="Stengle A.G."/>
            <person name="Grear D.A."/>
            <person name="Lorch J.M."/>
        </authorList>
    </citation>
    <scope>NUCLEOTIDE SEQUENCE</scope>
    <source>
        <strain evidence="1">NWHC 24266-5</strain>
    </source>
</reference>
<gene>
    <name evidence="1" type="ORF">LOY88_004141</name>
</gene>
<dbReference type="EMBL" id="JALBCA010000059">
    <property type="protein sequence ID" value="KAI2385406.1"/>
    <property type="molecule type" value="Genomic_DNA"/>
</dbReference>
<protein>
    <submittedName>
        <fullName evidence="1">Uncharacterized protein</fullName>
    </submittedName>
</protein>
<name>A0ACB8UUF6_9EURO</name>
<accession>A0ACB8UUF6</accession>
<evidence type="ECO:0000313" key="1">
    <source>
        <dbReference type="EMBL" id="KAI2385406.1"/>
    </source>
</evidence>
<organism evidence="1">
    <name type="scientific">Ophidiomyces ophidiicola</name>
    <dbReference type="NCBI Taxonomy" id="1387563"/>
    <lineage>
        <taxon>Eukaryota</taxon>
        <taxon>Fungi</taxon>
        <taxon>Dikarya</taxon>
        <taxon>Ascomycota</taxon>
        <taxon>Pezizomycotina</taxon>
        <taxon>Eurotiomycetes</taxon>
        <taxon>Eurotiomycetidae</taxon>
        <taxon>Onygenales</taxon>
        <taxon>Onygenaceae</taxon>
        <taxon>Ophidiomyces</taxon>
    </lineage>
</organism>
<proteinExistence type="predicted"/>
<comment type="caution">
    <text evidence="1">The sequence shown here is derived from an EMBL/GenBank/DDBJ whole genome shotgun (WGS) entry which is preliminary data.</text>
</comment>